<dbReference type="InterPro" id="IPR015915">
    <property type="entry name" value="Kelch-typ_b-propeller"/>
</dbReference>
<comment type="caution">
    <text evidence="6">The sequence shown here is derived from an EMBL/GenBank/DDBJ whole genome shotgun (WGS) entry which is preliminary data.</text>
</comment>
<feature type="compositionally biased region" description="Acidic residues" evidence="5">
    <location>
        <begin position="988"/>
        <end position="1009"/>
    </location>
</feature>
<evidence type="ECO:0000256" key="5">
    <source>
        <dbReference type="SAM" id="MobiDB-lite"/>
    </source>
</evidence>
<evidence type="ECO:0000313" key="6">
    <source>
        <dbReference type="EMBL" id="GAA4351455.1"/>
    </source>
</evidence>
<accession>A0ABP8I4Z2</accession>
<feature type="compositionally biased region" description="Polar residues" evidence="5">
    <location>
        <begin position="1037"/>
        <end position="1055"/>
    </location>
</feature>
<comment type="subcellular location">
    <subcellularLocation>
        <location evidence="1">Secreted</location>
    </subcellularLocation>
</comment>
<keyword evidence="7" id="KW-1185">Reference proteome</keyword>
<dbReference type="InterPro" id="IPR059100">
    <property type="entry name" value="TSP3_bac"/>
</dbReference>
<dbReference type="Pfam" id="PF18884">
    <property type="entry name" value="TSP3_bac"/>
    <property type="match status" value="3"/>
</dbReference>
<dbReference type="Gene3D" id="4.10.1080.10">
    <property type="entry name" value="TSP type-3 repeat"/>
    <property type="match status" value="1"/>
</dbReference>
<evidence type="ECO:0000256" key="1">
    <source>
        <dbReference type="ARBA" id="ARBA00004613"/>
    </source>
</evidence>
<name>A0ABP8I4Z2_9GAMM</name>
<feature type="region of interest" description="Disordered" evidence="5">
    <location>
        <begin position="972"/>
        <end position="1076"/>
    </location>
</feature>
<dbReference type="Gene3D" id="2.120.10.80">
    <property type="entry name" value="Kelch-type beta propeller"/>
    <property type="match status" value="1"/>
</dbReference>
<protein>
    <submittedName>
        <fullName evidence="6">Uncharacterized protein</fullName>
    </submittedName>
</protein>
<evidence type="ECO:0000313" key="7">
    <source>
        <dbReference type="Proteomes" id="UP001501294"/>
    </source>
</evidence>
<feature type="compositionally biased region" description="Acidic residues" evidence="5">
    <location>
        <begin position="1023"/>
        <end position="1033"/>
    </location>
</feature>
<evidence type="ECO:0000256" key="3">
    <source>
        <dbReference type="ARBA" id="ARBA00022729"/>
    </source>
</evidence>
<keyword evidence="2" id="KW-0964">Secreted</keyword>
<dbReference type="InterPro" id="IPR028974">
    <property type="entry name" value="TSP_type-3_rpt"/>
</dbReference>
<dbReference type="EMBL" id="BAABFU010000002">
    <property type="protein sequence ID" value="GAA4351455.1"/>
    <property type="molecule type" value="Genomic_DNA"/>
</dbReference>
<gene>
    <name evidence="6" type="ORF">GCM10023150_18240</name>
</gene>
<proteinExistence type="predicted"/>
<feature type="compositionally biased region" description="Gly residues" evidence="5">
    <location>
        <begin position="1056"/>
        <end position="1075"/>
    </location>
</feature>
<keyword evidence="4" id="KW-0106">Calcium</keyword>
<sequence>MKRIIILILLFWSTTILSAELRLLHDYNNIVENSDSVPTEHHALKPILTDTKVYSFMKTSNDISYGRVEVLSVIDKQNNNASVLEPLNKVYKRQYRGMILKDNLLYLFIQQGSNFDGSIIVWTVNIVTDEVSMVTEVDITSVPQFRSSYPTLFNINNEEILIQPKSNSFSVYNTTTNEFRNTSVKMDSSIPSISEKHSFAVNNNYIYYEFNTERVMRADTGTGESTVLLDKPGFILYLGTFNGRGYFNKIIPNTVIGGFSVYDIYSTDGISVRLEYEGFVSSAGEVYNLKPQVVSNKLILLQTAHENKFLYKNINDSKFASIKSSFIFGRHPLHKQSDVIAHLGSYYILGTTYGEGSAEKYTSIIEVNLQEGFKIISKKETQSSGSFWVYLYKENQNLMLLETMFQEAGTGRFNPLLTTCNKVNTHSEVVEQSNVIDNFKFVSKLHDNSGQYVFAESNDHGVEPHKVSCLENESTLLEDFNKELSNGDSEFTYLSNSNRTFVLYRSLYAMGHELMSYDMTGPTKYDDSDIKSSYLNFDAKLIALDNHYLYLHILMHEHYDFGWMNDLATYFPFALNLKTGDLQLIDFGFAPNFKVHQGAFIHFVSSGPNSRINLVKNSIYGRDEMLIEGNFDDFIPYKEYLLLYGESPQGTYEFGNLKGTRMVHQFEINCESGCIDLSFGSKNSTVLISTAQDDDMGDFYIYNIEKAGEPYRLYNGYKTDVKLLASSSKFSLFNMIGLGQTSGNGDKYLYKFNHSEGSISEVSLEPNSIVKIQKVGNYYVSITEDKRLLVLDKDFNYLKETKVPSSENYSPLSQTNYFECDNGICYLSLERNSPETSRSVLVKFNINLELEHVATVDGFIYSTISKNNHYFLLDAEEQSLGREVFILKRDIVDTDSDGIDDNYEMALGLNSLDSTDGILDADSDGVSNIDEYLLRLNPIDSDTDGDGLTDQQELSYGSNPLEYDLHLVDTDDDGFINSEDQFPFDAGENNDNDYDGIGDNADADDDNDGMPDSWEHRYGLDPLSDEDRDLDPDNDGRTNYQEYQDGTDPTVSNKDGSGGGSPNDGGGSSGGGGGSTPVWLLSMLLLAFTARRYYK</sequence>
<evidence type="ECO:0000256" key="4">
    <source>
        <dbReference type="ARBA" id="ARBA00022837"/>
    </source>
</evidence>
<dbReference type="RefSeq" id="WP_223580003.1">
    <property type="nucleotide sequence ID" value="NZ_BAABFU010000002.1"/>
</dbReference>
<organism evidence="6 7">
    <name type="scientific">Kangiella taiwanensis</name>
    <dbReference type="NCBI Taxonomy" id="1079179"/>
    <lineage>
        <taxon>Bacteria</taxon>
        <taxon>Pseudomonadati</taxon>
        <taxon>Pseudomonadota</taxon>
        <taxon>Gammaproteobacteria</taxon>
        <taxon>Kangiellales</taxon>
        <taxon>Kangiellaceae</taxon>
        <taxon>Kangiella</taxon>
    </lineage>
</organism>
<keyword evidence="3" id="KW-0732">Signal</keyword>
<reference evidence="7" key="1">
    <citation type="journal article" date="2019" name="Int. J. Syst. Evol. Microbiol.">
        <title>The Global Catalogue of Microorganisms (GCM) 10K type strain sequencing project: providing services to taxonomists for standard genome sequencing and annotation.</title>
        <authorList>
            <consortium name="The Broad Institute Genomics Platform"/>
            <consortium name="The Broad Institute Genome Sequencing Center for Infectious Disease"/>
            <person name="Wu L."/>
            <person name="Ma J."/>
        </authorList>
    </citation>
    <scope>NUCLEOTIDE SEQUENCE [LARGE SCALE GENOMIC DNA]</scope>
    <source>
        <strain evidence="7">JCM 17727</strain>
    </source>
</reference>
<dbReference type="Proteomes" id="UP001501294">
    <property type="component" value="Unassembled WGS sequence"/>
</dbReference>
<evidence type="ECO:0000256" key="2">
    <source>
        <dbReference type="ARBA" id="ARBA00022525"/>
    </source>
</evidence>